<proteinExistence type="predicted"/>
<dbReference type="GO" id="GO:0009898">
    <property type="term" value="C:cytoplasmic side of plasma membrane"/>
    <property type="evidence" value="ECO:0007669"/>
    <property type="project" value="TreeGrafter"/>
</dbReference>
<organism evidence="2 3">
    <name type="scientific">Nakamurella multipartita (strain ATCC 700099 / DSM 44233 / CIP 104796 / JCM 9543 / NBRC 105858 / Y-104)</name>
    <name type="common">Microsphaera multipartita</name>
    <dbReference type="NCBI Taxonomy" id="479431"/>
    <lineage>
        <taxon>Bacteria</taxon>
        <taxon>Bacillati</taxon>
        <taxon>Actinomycetota</taxon>
        <taxon>Actinomycetes</taxon>
        <taxon>Nakamurellales</taxon>
        <taxon>Nakamurellaceae</taxon>
        <taxon>Nakamurella</taxon>
    </lineage>
</organism>
<dbReference type="PANTHER" id="PTHR43384:SF11">
    <property type="entry name" value="SEPTUM SITE DETERMINING PROTEIN"/>
    <property type="match status" value="1"/>
</dbReference>
<reference evidence="2 3" key="2">
    <citation type="journal article" date="2010" name="Stand. Genomic Sci.">
        <title>Complete genome sequence of Nakamurella multipartita type strain (Y-104).</title>
        <authorList>
            <person name="Tice H."/>
            <person name="Mayilraj S."/>
            <person name="Sims D."/>
            <person name="Lapidus A."/>
            <person name="Nolan M."/>
            <person name="Lucas S."/>
            <person name="Glavina Del Rio T."/>
            <person name="Copeland A."/>
            <person name="Cheng J.F."/>
            <person name="Meincke L."/>
            <person name="Bruce D."/>
            <person name="Goodwin L."/>
            <person name="Pitluck S."/>
            <person name="Ivanova N."/>
            <person name="Mavromatis K."/>
            <person name="Ovchinnikova G."/>
            <person name="Pati A."/>
            <person name="Chen A."/>
            <person name="Palaniappan K."/>
            <person name="Land M."/>
            <person name="Hauser L."/>
            <person name="Chang Y.J."/>
            <person name="Jeffries C.D."/>
            <person name="Detter J.C."/>
            <person name="Brettin T."/>
            <person name="Rohde M."/>
            <person name="Goker M."/>
            <person name="Bristow J."/>
            <person name="Eisen J.A."/>
            <person name="Markowitz V."/>
            <person name="Hugenholtz P."/>
            <person name="Kyrpides N.C."/>
            <person name="Klenk H.P."/>
            <person name="Chen F."/>
        </authorList>
    </citation>
    <scope>NUCLEOTIDE SEQUENCE [LARGE SCALE GENOMIC DNA]</scope>
    <source>
        <strain evidence="3">ATCC 700099 / DSM 44233 / CIP 104796 / JCM 9543 / NBRC 105858 / Y-104</strain>
    </source>
</reference>
<dbReference type="eggNOG" id="COG0455">
    <property type="taxonomic scope" value="Bacteria"/>
</dbReference>
<dbReference type="EMBL" id="CP001737">
    <property type="protein sequence ID" value="ACV77777.1"/>
    <property type="molecule type" value="Genomic_DNA"/>
</dbReference>
<dbReference type="GO" id="GO:0005829">
    <property type="term" value="C:cytosol"/>
    <property type="evidence" value="ECO:0007669"/>
    <property type="project" value="TreeGrafter"/>
</dbReference>
<dbReference type="STRING" id="479431.Namu_1375"/>
<dbReference type="GO" id="GO:0051782">
    <property type="term" value="P:negative regulation of cell division"/>
    <property type="evidence" value="ECO:0007669"/>
    <property type="project" value="TreeGrafter"/>
</dbReference>
<gene>
    <name evidence="2" type="ordered locus">Namu_1375</name>
</gene>
<dbReference type="KEGG" id="nml:Namu_1375"/>
<feature type="domain" description="CobQ/CobB/MinD/ParA nucleotide binding" evidence="1">
    <location>
        <begin position="161"/>
        <end position="382"/>
    </location>
</feature>
<sequence>MSQGLLTAGSGQGWENELVAALDRPGSPMTVLRRCVDIGDVLAVATTGQAAVAVVSADLRRLDTDAVTRLRTSGVAVVGVHPADDENARARLRRIGISALVAADAGVDALVAAARVAVAELGDAEPSSRSAANLRAALPPATPGLEVEIPDGPPARGSVVAVWGPTGAPGRTTVATNLAVEASGLGVPTLLIDADVYGGVISSAFGLLDESPGLAGACRLAAAGSLDLGALAGLCWSLGDDLRLLTGIARADRWPEVRPSAIPLVLDAAREMAPLTIVDCAFAVEADEELSFDTRAPRRNGATLTVLAEADVLLVVGSCDPPGLERLVRALAELREVVPDAAPRVVLNRCRPSVGSTAEAQAAVRRFTGLDVSARLPEDRAATDRAWRRGVPLADAAPRSALRSAVVELARSMAQLIRTG</sequence>
<name>C8XEB9_NAKMY</name>
<dbReference type="HOGENOM" id="CLU_019561_0_1_11"/>
<accession>C8XEB9</accession>
<dbReference type="Gene3D" id="3.40.50.300">
    <property type="entry name" value="P-loop containing nucleotide triphosphate hydrolases"/>
    <property type="match status" value="1"/>
</dbReference>
<evidence type="ECO:0000259" key="1">
    <source>
        <dbReference type="Pfam" id="PF01656"/>
    </source>
</evidence>
<dbReference type="RefSeq" id="WP_015746684.1">
    <property type="nucleotide sequence ID" value="NC_013235.1"/>
</dbReference>
<dbReference type="InterPro" id="IPR027417">
    <property type="entry name" value="P-loop_NTPase"/>
</dbReference>
<dbReference type="GO" id="GO:0005524">
    <property type="term" value="F:ATP binding"/>
    <property type="evidence" value="ECO:0007669"/>
    <property type="project" value="TreeGrafter"/>
</dbReference>
<keyword evidence="3" id="KW-1185">Reference proteome</keyword>
<protein>
    <recommendedName>
        <fullName evidence="1">CobQ/CobB/MinD/ParA nucleotide binding domain-containing protein</fullName>
    </recommendedName>
</protein>
<dbReference type="InterPro" id="IPR002586">
    <property type="entry name" value="CobQ/CobB/MinD/ParA_Nub-bd_dom"/>
</dbReference>
<dbReference type="AlphaFoldDB" id="C8XEB9"/>
<dbReference type="PANTHER" id="PTHR43384">
    <property type="entry name" value="SEPTUM SITE-DETERMINING PROTEIN MIND HOMOLOG, CHLOROPLASTIC-RELATED"/>
    <property type="match status" value="1"/>
</dbReference>
<evidence type="ECO:0000313" key="3">
    <source>
        <dbReference type="Proteomes" id="UP000002218"/>
    </source>
</evidence>
<reference evidence="3" key="1">
    <citation type="submission" date="2009-09" db="EMBL/GenBank/DDBJ databases">
        <title>The complete genome of Nakamurella multipartita DSM 44233.</title>
        <authorList>
            <consortium name="US DOE Joint Genome Institute (JGI-PGF)"/>
            <person name="Lucas S."/>
            <person name="Copeland A."/>
            <person name="Lapidus A."/>
            <person name="Glavina del Rio T."/>
            <person name="Dalin E."/>
            <person name="Tice H."/>
            <person name="Bruce D."/>
            <person name="Goodwin L."/>
            <person name="Pitluck S."/>
            <person name="Kyrpides N."/>
            <person name="Mavromatis K."/>
            <person name="Ivanova N."/>
            <person name="Ovchinnikova G."/>
            <person name="Sims D."/>
            <person name="Meincke L."/>
            <person name="Brettin T."/>
            <person name="Detter J.C."/>
            <person name="Han C."/>
            <person name="Larimer F."/>
            <person name="Land M."/>
            <person name="Hauser L."/>
            <person name="Markowitz V."/>
            <person name="Cheng J.-F."/>
            <person name="Hugenholtz P."/>
            <person name="Woyke T."/>
            <person name="Wu D."/>
            <person name="Klenk H.-P."/>
            <person name="Eisen J.A."/>
        </authorList>
    </citation>
    <scope>NUCLEOTIDE SEQUENCE [LARGE SCALE GENOMIC DNA]</scope>
    <source>
        <strain evidence="3">ATCC 700099 / DSM 44233 / CIP 104796 / JCM 9543 / NBRC 105858 / Y-104</strain>
    </source>
</reference>
<dbReference type="Pfam" id="PF01656">
    <property type="entry name" value="CbiA"/>
    <property type="match status" value="1"/>
</dbReference>
<dbReference type="Proteomes" id="UP000002218">
    <property type="component" value="Chromosome"/>
</dbReference>
<dbReference type="InParanoid" id="C8XEB9"/>
<dbReference type="GO" id="GO:0016887">
    <property type="term" value="F:ATP hydrolysis activity"/>
    <property type="evidence" value="ECO:0007669"/>
    <property type="project" value="TreeGrafter"/>
</dbReference>
<evidence type="ECO:0000313" key="2">
    <source>
        <dbReference type="EMBL" id="ACV77777.1"/>
    </source>
</evidence>
<dbReference type="SUPFAM" id="SSF52540">
    <property type="entry name" value="P-loop containing nucleoside triphosphate hydrolases"/>
    <property type="match status" value="1"/>
</dbReference>
<dbReference type="InterPro" id="IPR050625">
    <property type="entry name" value="ParA/MinD_ATPase"/>
</dbReference>